<dbReference type="PIRSF" id="PIRSF031551">
    <property type="entry name" value="DUF1706"/>
    <property type="match status" value="1"/>
</dbReference>
<gene>
    <name evidence="1" type="ORF">CTV99_10570</name>
</gene>
<dbReference type="EMBL" id="PEKP01000012">
    <property type="protein sequence ID" value="PIK26807.1"/>
    <property type="molecule type" value="Genomic_DNA"/>
</dbReference>
<dbReference type="InterPro" id="IPR012550">
    <property type="entry name" value="DUF1706"/>
</dbReference>
<comment type="caution">
    <text evidence="1">The sequence shown here is derived from an EMBL/GenBank/DDBJ whole genome shotgun (WGS) entry which is preliminary data.</text>
</comment>
<dbReference type="RefSeq" id="WP_099727552.1">
    <property type="nucleotide sequence ID" value="NZ_PEKP01000012.1"/>
</dbReference>
<sequence length="173" mass="20569">MTTYESKDILKQAIMKTYNQYDEEFNMIPEEMKDDRIEDVSRTPAENLAYQVGWTTLLLQWEQHETEGKVVHTPAEGYKWNQLGTLYSLFNEKYACQSLVALRAQLKQNVLTICDMLDRMSEEEVFKPHQRKWADDATAKAVWPVYKFIHVNTVAPFKNFRTQIRKWKRLKQV</sequence>
<dbReference type="Proteomes" id="UP000230768">
    <property type="component" value="Unassembled WGS sequence"/>
</dbReference>
<protein>
    <recommendedName>
        <fullName evidence="3">ClbS/DfsB family four-helix bundle protein</fullName>
    </recommendedName>
</protein>
<organism evidence="1 2">
    <name type="scientific">Bacillus pumilus</name>
    <name type="common">Bacillus mesentericus</name>
    <dbReference type="NCBI Taxonomy" id="1408"/>
    <lineage>
        <taxon>Bacteria</taxon>
        <taxon>Bacillati</taxon>
        <taxon>Bacillota</taxon>
        <taxon>Bacilli</taxon>
        <taxon>Bacillales</taxon>
        <taxon>Bacillaceae</taxon>
        <taxon>Bacillus</taxon>
    </lineage>
</organism>
<name>A0A2G8ITJ8_BACPU</name>
<dbReference type="InterPro" id="IPR034660">
    <property type="entry name" value="DinB/YfiT-like"/>
</dbReference>
<dbReference type="Pfam" id="PF08020">
    <property type="entry name" value="DUF1706"/>
    <property type="match status" value="1"/>
</dbReference>
<dbReference type="PANTHER" id="PTHR40658:SF3">
    <property type="entry name" value="CLBS_DFSB FAMILY FOUR-HELIX BUNDLE PROTEIN"/>
    <property type="match status" value="1"/>
</dbReference>
<dbReference type="AlphaFoldDB" id="A0A2G8ITJ8"/>
<evidence type="ECO:0008006" key="3">
    <source>
        <dbReference type="Google" id="ProtNLM"/>
    </source>
</evidence>
<dbReference type="Gene3D" id="1.20.120.450">
    <property type="entry name" value="dinb family like domain"/>
    <property type="match status" value="1"/>
</dbReference>
<accession>A0A2G8ITJ8</accession>
<dbReference type="PANTHER" id="PTHR40658">
    <property type="match status" value="1"/>
</dbReference>
<reference evidence="1 2" key="1">
    <citation type="submission" date="2017-11" db="EMBL/GenBank/DDBJ databases">
        <title>Draft genome sequence of Bacillus pumilus 51_5il from lake Gorkoye (Russia: Novosibirsk region).</title>
        <authorList>
            <person name="Shipova A.A."/>
            <person name="Rozanov A.S."/>
            <person name="Bryanskaya A.V."/>
            <person name="Peltek S.E."/>
        </authorList>
    </citation>
    <scope>NUCLEOTIDE SEQUENCE [LARGE SCALE GENOMIC DNA]</scope>
    <source>
        <strain evidence="1 2">51_5il</strain>
    </source>
</reference>
<evidence type="ECO:0000313" key="1">
    <source>
        <dbReference type="EMBL" id="PIK26807.1"/>
    </source>
</evidence>
<proteinExistence type="predicted"/>
<evidence type="ECO:0000313" key="2">
    <source>
        <dbReference type="Proteomes" id="UP000230768"/>
    </source>
</evidence>